<evidence type="ECO:0000313" key="4">
    <source>
        <dbReference type="Proteomes" id="UP000054565"/>
    </source>
</evidence>
<keyword evidence="2" id="KW-0472">Membrane</keyword>
<dbReference type="Proteomes" id="UP000054565">
    <property type="component" value="Unassembled WGS sequence"/>
</dbReference>
<evidence type="ECO:0000256" key="1">
    <source>
        <dbReference type="SAM" id="MobiDB-lite"/>
    </source>
</evidence>
<feature type="region of interest" description="Disordered" evidence="1">
    <location>
        <begin position="1"/>
        <end position="41"/>
    </location>
</feature>
<organism evidence="3 4">
    <name type="scientific">Coccidioides immitis RMSCC 2394</name>
    <dbReference type="NCBI Taxonomy" id="404692"/>
    <lineage>
        <taxon>Eukaryota</taxon>
        <taxon>Fungi</taxon>
        <taxon>Dikarya</taxon>
        <taxon>Ascomycota</taxon>
        <taxon>Pezizomycotina</taxon>
        <taxon>Eurotiomycetes</taxon>
        <taxon>Eurotiomycetidae</taxon>
        <taxon>Onygenales</taxon>
        <taxon>Onygenaceae</taxon>
        <taxon>Coccidioides</taxon>
    </lineage>
</organism>
<sequence>MAVSASIEGPDQPRFSARSHLGSPKIGGLIQKPPEAMRTEKVSPTVRLLPATSDGTVETVGRVPARGTRKMAIVVVGDWAGDTENETPWRAGQRTRWTQFSFACGEKEENPDGGRRRRNAYFQVLGLFVWRILFLDGFLAGIVKAGMCSYYYSIL</sequence>
<reference evidence="4" key="1">
    <citation type="journal article" date="2010" name="Genome Res.">
        <title>Population genomic sequencing of Coccidioides fungi reveals recent hybridization and transposon control.</title>
        <authorList>
            <person name="Neafsey D.E."/>
            <person name="Barker B.M."/>
            <person name="Sharpton T.J."/>
            <person name="Stajich J.E."/>
            <person name="Park D.J."/>
            <person name="Whiston E."/>
            <person name="Hung C.-Y."/>
            <person name="McMahan C."/>
            <person name="White J."/>
            <person name="Sykes S."/>
            <person name="Heiman D."/>
            <person name="Young S."/>
            <person name="Zeng Q."/>
            <person name="Abouelleil A."/>
            <person name="Aftuck L."/>
            <person name="Bessette D."/>
            <person name="Brown A."/>
            <person name="FitzGerald M."/>
            <person name="Lui A."/>
            <person name="Macdonald J.P."/>
            <person name="Priest M."/>
            <person name="Orbach M.J."/>
            <person name="Galgiani J.N."/>
            <person name="Kirkland T.N."/>
            <person name="Cole G.T."/>
            <person name="Birren B.W."/>
            <person name="Henn M.R."/>
            <person name="Taylor J.W."/>
            <person name="Rounsley S.D."/>
        </authorList>
    </citation>
    <scope>NUCLEOTIDE SEQUENCE [LARGE SCALE GENOMIC DNA]</scope>
    <source>
        <strain evidence="4">RMSCC 2394</strain>
    </source>
</reference>
<dbReference type="EMBL" id="DS028096">
    <property type="protein sequence ID" value="KMP05948.1"/>
    <property type="molecule type" value="Genomic_DNA"/>
</dbReference>
<accession>A0A0J6YGB4</accession>
<name>A0A0J6YGB4_COCIT</name>
<dbReference type="AlphaFoldDB" id="A0A0J6YGB4"/>
<evidence type="ECO:0000256" key="2">
    <source>
        <dbReference type="SAM" id="Phobius"/>
    </source>
</evidence>
<proteinExistence type="predicted"/>
<keyword evidence="2" id="KW-0812">Transmembrane</keyword>
<protein>
    <submittedName>
        <fullName evidence="3">Uncharacterized protein</fullName>
    </submittedName>
</protein>
<feature type="transmembrane region" description="Helical" evidence="2">
    <location>
        <begin position="124"/>
        <end position="152"/>
    </location>
</feature>
<gene>
    <name evidence="3" type="ORF">CIRG_05629</name>
</gene>
<evidence type="ECO:0000313" key="3">
    <source>
        <dbReference type="EMBL" id="KMP05948.1"/>
    </source>
</evidence>
<keyword evidence="2" id="KW-1133">Transmembrane helix</keyword>